<gene>
    <name evidence="2" type="ORF">RCC_06831</name>
</gene>
<reference evidence="2 3" key="1">
    <citation type="submission" date="2016-03" db="EMBL/GenBank/DDBJ databases">
        <authorList>
            <person name="Ploux O."/>
        </authorList>
    </citation>
    <scope>NUCLEOTIDE SEQUENCE [LARGE SCALE GENOMIC DNA]</scope>
    <source>
        <strain evidence="2 3">URUG2</strain>
    </source>
</reference>
<evidence type="ECO:0000313" key="2">
    <source>
        <dbReference type="EMBL" id="CZT20970.1"/>
    </source>
</evidence>
<keyword evidence="3" id="KW-1185">Reference proteome</keyword>
<dbReference type="OrthoDB" id="3833019at2759"/>
<dbReference type="EMBL" id="FJUY01000010">
    <property type="protein sequence ID" value="CZT20970.1"/>
    <property type="molecule type" value="Genomic_DNA"/>
</dbReference>
<proteinExistence type="predicted"/>
<dbReference type="GeneID" id="35601956"/>
<accession>A0A2D3V6A7</accession>
<protein>
    <submittedName>
        <fullName evidence="2">Uncharacterized protein</fullName>
    </submittedName>
</protein>
<evidence type="ECO:0000256" key="1">
    <source>
        <dbReference type="SAM" id="MobiDB-lite"/>
    </source>
</evidence>
<organism evidence="2 3">
    <name type="scientific">Ramularia collo-cygni</name>
    <dbReference type="NCBI Taxonomy" id="112498"/>
    <lineage>
        <taxon>Eukaryota</taxon>
        <taxon>Fungi</taxon>
        <taxon>Dikarya</taxon>
        <taxon>Ascomycota</taxon>
        <taxon>Pezizomycotina</taxon>
        <taxon>Dothideomycetes</taxon>
        <taxon>Dothideomycetidae</taxon>
        <taxon>Mycosphaerellales</taxon>
        <taxon>Mycosphaerellaceae</taxon>
        <taxon>Ramularia</taxon>
    </lineage>
</organism>
<dbReference type="Proteomes" id="UP000225277">
    <property type="component" value="Unassembled WGS sequence"/>
</dbReference>
<dbReference type="RefSeq" id="XP_023627859.1">
    <property type="nucleotide sequence ID" value="XM_023772091.1"/>
</dbReference>
<feature type="compositionally biased region" description="Polar residues" evidence="1">
    <location>
        <begin position="19"/>
        <end position="35"/>
    </location>
</feature>
<sequence>MSTPPAAVNKDQYAQTEAMNQAQPSISGGSALESQTADEKPKRTFLGMRGGGLILDLCACFICCECMEGCCHAVDDCCCC</sequence>
<dbReference type="AlphaFoldDB" id="A0A2D3V6A7"/>
<name>A0A2D3V6A7_9PEZI</name>
<evidence type="ECO:0000313" key="3">
    <source>
        <dbReference type="Proteomes" id="UP000225277"/>
    </source>
</evidence>
<feature type="region of interest" description="Disordered" evidence="1">
    <location>
        <begin position="19"/>
        <end position="38"/>
    </location>
</feature>